<dbReference type="InterPro" id="IPR025789">
    <property type="entry name" value="DOT1_dom"/>
</dbReference>
<dbReference type="Proteomes" id="UP000593626">
    <property type="component" value="Chromosome"/>
</dbReference>
<keyword evidence="2" id="KW-0808">Transferase</keyword>
<dbReference type="GO" id="GO:0031151">
    <property type="term" value="F:histone H3K79 methyltransferase activity"/>
    <property type="evidence" value="ECO:0007669"/>
    <property type="project" value="InterPro"/>
</dbReference>
<feature type="domain" description="DOT1" evidence="1">
    <location>
        <begin position="26"/>
        <end position="83"/>
    </location>
</feature>
<accession>A0A7S8C9H5</accession>
<reference evidence="2 3" key="1">
    <citation type="submission" date="2019-07" db="EMBL/GenBank/DDBJ databases">
        <title>Genome sequence of 2 isolates from Red Sea Mangroves.</title>
        <authorList>
            <person name="Sefrji F."/>
            <person name="Michoud G."/>
            <person name="Merlino G."/>
            <person name="Daffonchio D."/>
        </authorList>
    </citation>
    <scope>NUCLEOTIDE SEQUENCE [LARGE SCALE GENOMIC DNA]</scope>
    <source>
        <strain evidence="2 3">R1DC41</strain>
    </source>
</reference>
<dbReference type="CDD" id="cd02440">
    <property type="entry name" value="AdoMet_MTases"/>
    <property type="match status" value="1"/>
</dbReference>
<dbReference type="RefSeq" id="WP_239673219.1">
    <property type="nucleotide sequence ID" value="NZ_CP049742.1"/>
</dbReference>
<gene>
    <name evidence="2" type="ORF">G8O30_01305</name>
</gene>
<dbReference type="InterPro" id="IPR029063">
    <property type="entry name" value="SAM-dependent_MTases_sf"/>
</dbReference>
<dbReference type="AlphaFoldDB" id="A0A7S8C9H5"/>
<evidence type="ECO:0000259" key="1">
    <source>
        <dbReference type="Pfam" id="PF08123"/>
    </source>
</evidence>
<keyword evidence="3" id="KW-1185">Reference proteome</keyword>
<protein>
    <submittedName>
        <fullName evidence="2">Class I SAM-dependent methyltransferase</fullName>
    </submittedName>
</protein>
<dbReference type="Pfam" id="PF08123">
    <property type="entry name" value="DOT1"/>
    <property type="match status" value="1"/>
</dbReference>
<evidence type="ECO:0000313" key="2">
    <source>
        <dbReference type="EMBL" id="QPC45703.1"/>
    </source>
</evidence>
<proteinExistence type="predicted"/>
<name>A0A7S8C9H5_9BACI</name>
<dbReference type="GO" id="GO:0032259">
    <property type="term" value="P:methylation"/>
    <property type="evidence" value="ECO:0007669"/>
    <property type="project" value="UniProtKB-KW"/>
</dbReference>
<keyword evidence="2" id="KW-0489">Methyltransferase</keyword>
<sequence>MNNNQNDFSLNIFTGEEDNGFYENRHHHRYEATPYGALDLLFSTISIRPNETFVDVGCGKGRTLFFVVERFGCKGIGIEMDDHFYRECLLNKESFGESYPEEQEGVSFYHGLADHYPISANDSVFYFFNPFSIEIFRAFTYRLIESVSENPRELTLILYYPSSDYVHFLAMETYFEEVECVKWQTDDPRELFLVYKYQSFE</sequence>
<dbReference type="EMBL" id="CP049742">
    <property type="protein sequence ID" value="QPC45703.1"/>
    <property type="molecule type" value="Genomic_DNA"/>
</dbReference>
<organism evidence="2 3">
    <name type="scientific">Mangrovibacillus cuniculi</name>
    <dbReference type="NCBI Taxonomy" id="2593652"/>
    <lineage>
        <taxon>Bacteria</taxon>
        <taxon>Bacillati</taxon>
        <taxon>Bacillota</taxon>
        <taxon>Bacilli</taxon>
        <taxon>Bacillales</taxon>
        <taxon>Bacillaceae</taxon>
        <taxon>Mangrovibacillus</taxon>
    </lineage>
</organism>
<dbReference type="SUPFAM" id="SSF53335">
    <property type="entry name" value="S-adenosyl-L-methionine-dependent methyltransferases"/>
    <property type="match status" value="1"/>
</dbReference>
<evidence type="ECO:0000313" key="3">
    <source>
        <dbReference type="Proteomes" id="UP000593626"/>
    </source>
</evidence>
<dbReference type="KEGG" id="mcui:G8O30_01305"/>
<dbReference type="Gene3D" id="3.40.50.150">
    <property type="entry name" value="Vaccinia Virus protein VP39"/>
    <property type="match status" value="1"/>
</dbReference>